<name>A0AA36JAM8_9DINO</name>
<comment type="caution">
    <text evidence="1">The sequence shown here is derived from an EMBL/GenBank/DDBJ whole genome shotgun (WGS) entry which is preliminary data.</text>
</comment>
<evidence type="ECO:0000313" key="1">
    <source>
        <dbReference type="EMBL" id="CAJ1401533.1"/>
    </source>
</evidence>
<dbReference type="EMBL" id="CAUJNA010003418">
    <property type="protein sequence ID" value="CAJ1401533.1"/>
    <property type="molecule type" value="Genomic_DNA"/>
</dbReference>
<dbReference type="Proteomes" id="UP001178507">
    <property type="component" value="Unassembled WGS sequence"/>
</dbReference>
<sequence length="264" mass="28834">MQEAADQVEDGSLLELFQLAAAEILKRREEMGFEEATELLMGFSILVQPLDQDALSRSCAVVAKAAAAEEMAPAYLAHCFYTLTALYLAGQPVEKCQQTVAADLSLKVAVCMACDLELLAQALLALSRRTNQAALASLSFRILLQTAQRETVRKAKDLGAFRAARLGAFLAAAAWPWRQAMLQPWFLPELQAFCFSDAAFGTASGYGLWLSSVTKTELAPPWPDAVAWYDAPPSSRTILASAYGGPEWLMGWERPNEHEEVEIG</sequence>
<reference evidence="1" key="1">
    <citation type="submission" date="2023-08" db="EMBL/GenBank/DDBJ databases">
        <authorList>
            <person name="Chen Y."/>
            <person name="Shah S."/>
            <person name="Dougan E. K."/>
            <person name="Thang M."/>
            <person name="Chan C."/>
        </authorList>
    </citation>
    <scope>NUCLEOTIDE SEQUENCE</scope>
</reference>
<proteinExistence type="predicted"/>
<keyword evidence="2" id="KW-1185">Reference proteome</keyword>
<evidence type="ECO:0000313" key="2">
    <source>
        <dbReference type="Proteomes" id="UP001178507"/>
    </source>
</evidence>
<dbReference type="AlphaFoldDB" id="A0AA36JAM8"/>
<accession>A0AA36JAM8</accession>
<gene>
    <name evidence="1" type="ORF">EVOR1521_LOCUS24657</name>
</gene>
<organism evidence="1 2">
    <name type="scientific">Effrenium voratum</name>
    <dbReference type="NCBI Taxonomy" id="2562239"/>
    <lineage>
        <taxon>Eukaryota</taxon>
        <taxon>Sar</taxon>
        <taxon>Alveolata</taxon>
        <taxon>Dinophyceae</taxon>
        <taxon>Suessiales</taxon>
        <taxon>Symbiodiniaceae</taxon>
        <taxon>Effrenium</taxon>
    </lineage>
</organism>
<protein>
    <submittedName>
        <fullName evidence="1">Uncharacterized protein</fullName>
    </submittedName>
</protein>